<keyword evidence="1" id="KW-0812">Transmembrane</keyword>
<reference evidence="3" key="1">
    <citation type="journal article" date="2019" name="Int. J. Syst. Evol. Microbiol.">
        <title>The Global Catalogue of Microorganisms (GCM) 10K type strain sequencing project: providing services to taxonomists for standard genome sequencing and annotation.</title>
        <authorList>
            <consortium name="The Broad Institute Genomics Platform"/>
            <consortium name="The Broad Institute Genome Sequencing Center for Infectious Disease"/>
            <person name="Wu L."/>
            <person name="Ma J."/>
        </authorList>
    </citation>
    <scope>NUCLEOTIDE SEQUENCE [LARGE SCALE GENOMIC DNA]</scope>
    <source>
        <strain evidence="3">JCM 16924</strain>
    </source>
</reference>
<comment type="caution">
    <text evidence="2">The sequence shown here is derived from an EMBL/GenBank/DDBJ whole genome shotgun (WGS) entry which is preliminary data.</text>
</comment>
<evidence type="ECO:0000313" key="3">
    <source>
        <dbReference type="Proteomes" id="UP001500456"/>
    </source>
</evidence>
<gene>
    <name evidence="2" type="ORF">GCM10022232_65120</name>
</gene>
<evidence type="ECO:0000313" key="2">
    <source>
        <dbReference type="EMBL" id="GAA4013700.1"/>
    </source>
</evidence>
<evidence type="ECO:0000256" key="1">
    <source>
        <dbReference type="SAM" id="Phobius"/>
    </source>
</evidence>
<dbReference type="EMBL" id="BAAAZX010000021">
    <property type="protein sequence ID" value="GAA4013700.1"/>
    <property type="molecule type" value="Genomic_DNA"/>
</dbReference>
<keyword evidence="3" id="KW-1185">Reference proteome</keyword>
<keyword evidence="1" id="KW-0472">Membrane</keyword>
<protein>
    <submittedName>
        <fullName evidence="2">Uncharacterized protein</fullName>
    </submittedName>
</protein>
<accession>A0ABP7SMF1</accession>
<feature type="transmembrane region" description="Helical" evidence="1">
    <location>
        <begin position="16"/>
        <end position="34"/>
    </location>
</feature>
<dbReference type="Proteomes" id="UP001500456">
    <property type="component" value="Unassembled WGS sequence"/>
</dbReference>
<sequence>MIPTADFAWFGQSSPAMVSVPAAFLLGWAGSLVGRRRGGQTHAPEEDPLAVDALLLTGRPLGP</sequence>
<name>A0ABP7SMF1_9ACTN</name>
<proteinExistence type="predicted"/>
<keyword evidence="1" id="KW-1133">Transmembrane helix</keyword>
<organism evidence="2 3">
    <name type="scientific">Streptomyces plumbiresistens</name>
    <dbReference type="NCBI Taxonomy" id="511811"/>
    <lineage>
        <taxon>Bacteria</taxon>
        <taxon>Bacillati</taxon>
        <taxon>Actinomycetota</taxon>
        <taxon>Actinomycetes</taxon>
        <taxon>Kitasatosporales</taxon>
        <taxon>Streptomycetaceae</taxon>
        <taxon>Streptomyces</taxon>
    </lineage>
</organism>